<dbReference type="Proteomes" id="UP000194137">
    <property type="component" value="Chromosome"/>
</dbReference>
<reference evidence="1 2" key="1">
    <citation type="submission" date="2017-05" db="EMBL/GenBank/DDBJ databases">
        <title>Full genome sequence of Pseudorhodoplanes sinuspersici.</title>
        <authorList>
            <person name="Dastgheib S.M.M."/>
            <person name="Shavandi M."/>
            <person name="Tirandaz H."/>
        </authorList>
    </citation>
    <scope>NUCLEOTIDE SEQUENCE [LARGE SCALE GENOMIC DNA]</scope>
    <source>
        <strain evidence="1 2">RIPI110</strain>
    </source>
</reference>
<dbReference type="KEGG" id="psin:CAK95_02940"/>
<dbReference type="STRING" id="1235591.CAK95_02940"/>
<sequence>MLDKAGAEGKESKAAKATSKREKFVLLAESRTRTAIKAIRIIAKLGNRNAYDYTEADVKKIAGALSREIEALRARMLSTGGKDVVDFKL</sequence>
<dbReference type="RefSeq" id="WP_086086467.1">
    <property type="nucleotide sequence ID" value="NZ_CP021112.1"/>
</dbReference>
<keyword evidence="2" id="KW-1185">Reference proteome</keyword>
<name>A0A1W6ZL51_9HYPH</name>
<organism evidence="1 2">
    <name type="scientific">Pseudorhodoplanes sinuspersici</name>
    <dbReference type="NCBI Taxonomy" id="1235591"/>
    <lineage>
        <taxon>Bacteria</taxon>
        <taxon>Pseudomonadati</taxon>
        <taxon>Pseudomonadota</taxon>
        <taxon>Alphaproteobacteria</taxon>
        <taxon>Hyphomicrobiales</taxon>
        <taxon>Pseudorhodoplanes</taxon>
    </lineage>
</organism>
<dbReference type="OrthoDB" id="8100530at2"/>
<evidence type="ECO:0000313" key="2">
    <source>
        <dbReference type="Proteomes" id="UP000194137"/>
    </source>
</evidence>
<proteinExistence type="predicted"/>
<evidence type="ECO:0000313" key="1">
    <source>
        <dbReference type="EMBL" id="ARP98153.1"/>
    </source>
</evidence>
<gene>
    <name evidence="1" type="ORF">CAK95_02940</name>
</gene>
<dbReference type="EMBL" id="CP021112">
    <property type="protein sequence ID" value="ARP98153.1"/>
    <property type="molecule type" value="Genomic_DNA"/>
</dbReference>
<accession>A0A1W6ZL51</accession>
<dbReference type="AlphaFoldDB" id="A0A1W6ZL51"/>
<protein>
    <submittedName>
        <fullName evidence="1">Uncharacterized protein</fullName>
    </submittedName>
</protein>